<dbReference type="GO" id="GO:0016740">
    <property type="term" value="F:transferase activity"/>
    <property type="evidence" value="ECO:0007669"/>
    <property type="project" value="UniProtKB-KW"/>
</dbReference>
<feature type="domain" description="Glycosyltransferase 2-like" evidence="1">
    <location>
        <begin position="1"/>
        <end position="124"/>
    </location>
</feature>
<reference evidence="2 3" key="1">
    <citation type="submission" date="2019-01" db="EMBL/GenBank/DDBJ databases">
        <title>Chengkuizengella sp. nov., isolated from deep-sea sediment of East Pacific Ocean.</title>
        <authorList>
            <person name="Yang J."/>
            <person name="Lai Q."/>
            <person name="Shao Z."/>
        </authorList>
    </citation>
    <scope>NUCLEOTIDE SEQUENCE [LARGE SCALE GENOMIC DNA]</scope>
    <source>
        <strain evidence="2 3">YPA3-1-1</strain>
    </source>
</reference>
<dbReference type="SUPFAM" id="SSF53448">
    <property type="entry name" value="Nucleotide-diphospho-sugar transferases"/>
    <property type="match status" value="1"/>
</dbReference>
<dbReference type="CDD" id="cd02511">
    <property type="entry name" value="Beta4Glucosyltransferase"/>
    <property type="match status" value="1"/>
</dbReference>
<dbReference type="SMART" id="SM00028">
    <property type="entry name" value="TPR"/>
    <property type="match status" value="3"/>
</dbReference>
<evidence type="ECO:0000259" key="1">
    <source>
        <dbReference type="Pfam" id="PF00535"/>
    </source>
</evidence>
<dbReference type="InterPro" id="IPR029044">
    <property type="entry name" value="Nucleotide-diphossugar_trans"/>
</dbReference>
<dbReference type="Gene3D" id="1.25.40.10">
    <property type="entry name" value="Tetratricopeptide repeat domain"/>
    <property type="match status" value="2"/>
</dbReference>
<dbReference type="AlphaFoldDB" id="A0A6N9Q287"/>
<dbReference type="PANTHER" id="PTHR43630:SF2">
    <property type="entry name" value="GLYCOSYLTRANSFERASE"/>
    <property type="match status" value="1"/>
</dbReference>
<dbReference type="Pfam" id="PF00535">
    <property type="entry name" value="Glycos_transf_2"/>
    <property type="match status" value="1"/>
</dbReference>
<dbReference type="Gene3D" id="3.90.550.10">
    <property type="entry name" value="Spore Coat Polysaccharide Biosynthesis Protein SpsA, Chain A"/>
    <property type="match status" value="1"/>
</dbReference>
<dbReference type="OrthoDB" id="9815923at2"/>
<evidence type="ECO:0000313" key="3">
    <source>
        <dbReference type="Proteomes" id="UP000448943"/>
    </source>
</evidence>
<dbReference type="PANTHER" id="PTHR43630">
    <property type="entry name" value="POLY-BETA-1,6-N-ACETYL-D-GLUCOSAMINE SYNTHASE"/>
    <property type="match status" value="1"/>
</dbReference>
<keyword evidence="3" id="KW-1185">Reference proteome</keyword>
<sequence length="357" mass="42174">MIVRDEEEVLDRCLSSISDLVDEIIIVDTGSTDQTKEIAKKYTDKIYDFEWVDDFSAARNFSFSKATSDYIFWLDADDIVPQDSRKQILKLKEKLIPHNMECVMMEYEYSYDQEGNPTFTHRRERIVKRECNFKWVGLVHEILDVTGLVFVTNIVIKHLKTKPNTDRNIKIYEKAIEEGKKLTARDVLHYANECFDHKKHSEAIEWYQKFLKEDSDNVDERIYAYLKLVDCYIHFQQYDEALKYGLHTFQLDTPRAEVCCRLGYIYEFKKEIEKAITWYKIATVIDIPDQSVYVQQPCYTWLPHVQICACYMSLGNLEKAKKHNDIAAKYIPNSSYVTNNDKIIEEMKAKNNNSHHE</sequence>
<dbReference type="Pfam" id="PF13181">
    <property type="entry name" value="TPR_8"/>
    <property type="match status" value="1"/>
</dbReference>
<comment type="caution">
    <text evidence="2">The sequence shown here is derived from an EMBL/GenBank/DDBJ whole genome shotgun (WGS) entry which is preliminary data.</text>
</comment>
<organism evidence="2 3">
    <name type="scientific">Chengkuizengella marina</name>
    <dbReference type="NCBI Taxonomy" id="2507566"/>
    <lineage>
        <taxon>Bacteria</taxon>
        <taxon>Bacillati</taxon>
        <taxon>Bacillota</taxon>
        <taxon>Bacilli</taxon>
        <taxon>Bacillales</taxon>
        <taxon>Paenibacillaceae</taxon>
        <taxon>Chengkuizengella</taxon>
    </lineage>
</organism>
<evidence type="ECO:0000313" key="2">
    <source>
        <dbReference type="EMBL" id="NBI28710.1"/>
    </source>
</evidence>
<dbReference type="SUPFAM" id="SSF48452">
    <property type="entry name" value="TPR-like"/>
    <property type="match status" value="1"/>
</dbReference>
<dbReference type="InterPro" id="IPR001173">
    <property type="entry name" value="Glyco_trans_2-like"/>
</dbReference>
<dbReference type="EMBL" id="SIJB01000017">
    <property type="protein sequence ID" value="NBI28710.1"/>
    <property type="molecule type" value="Genomic_DNA"/>
</dbReference>
<dbReference type="Proteomes" id="UP000448943">
    <property type="component" value="Unassembled WGS sequence"/>
</dbReference>
<protein>
    <submittedName>
        <fullName evidence="2">Glycosyltransferase</fullName>
    </submittedName>
</protein>
<name>A0A6N9Q287_9BACL</name>
<gene>
    <name evidence="2" type="ORF">ERL59_07045</name>
</gene>
<accession>A0A6N9Q287</accession>
<proteinExistence type="predicted"/>
<dbReference type="InterPro" id="IPR011990">
    <property type="entry name" value="TPR-like_helical_dom_sf"/>
</dbReference>
<keyword evidence="2" id="KW-0808">Transferase</keyword>
<dbReference type="InterPro" id="IPR019734">
    <property type="entry name" value="TPR_rpt"/>
</dbReference>